<name>A0A0D0CEE1_9AGAR</name>
<evidence type="ECO:0008006" key="6">
    <source>
        <dbReference type="Google" id="ProtNLM"/>
    </source>
</evidence>
<dbReference type="EMBL" id="KN834830">
    <property type="protein sequence ID" value="KIK53348.1"/>
    <property type="molecule type" value="Genomic_DNA"/>
</dbReference>
<dbReference type="Gene3D" id="3.40.640.10">
    <property type="entry name" value="Type I PLP-dependent aspartate aminotransferase-like (Major domain)"/>
    <property type="match status" value="1"/>
</dbReference>
<dbReference type="PANTHER" id="PTHR13693:SF3">
    <property type="entry name" value="LD36009P"/>
    <property type="match status" value="1"/>
</dbReference>
<dbReference type="InterPro" id="IPR015424">
    <property type="entry name" value="PyrdxlP-dep_Trfase"/>
</dbReference>
<dbReference type="GO" id="GO:0017059">
    <property type="term" value="C:serine palmitoyltransferase complex"/>
    <property type="evidence" value="ECO:0007669"/>
    <property type="project" value="TreeGrafter"/>
</dbReference>
<comment type="cofactor">
    <cofactor evidence="1">
        <name>pyridoxal 5'-phosphate</name>
        <dbReference type="ChEBI" id="CHEBI:597326"/>
    </cofactor>
</comment>
<keyword evidence="2" id="KW-0808">Transferase</keyword>
<dbReference type="AlphaFoldDB" id="A0A0D0CEE1"/>
<keyword evidence="5" id="KW-1185">Reference proteome</keyword>
<proteinExistence type="predicted"/>
<dbReference type="OrthoDB" id="65434at2759"/>
<protein>
    <recommendedName>
        <fullName evidence="6">Aminotransferase class I/classII domain-containing protein</fullName>
    </recommendedName>
</protein>
<dbReference type="SUPFAM" id="SSF53383">
    <property type="entry name" value="PLP-dependent transferases"/>
    <property type="match status" value="1"/>
</dbReference>
<dbReference type="Proteomes" id="UP000053593">
    <property type="component" value="Unassembled WGS sequence"/>
</dbReference>
<dbReference type="InterPro" id="IPR050087">
    <property type="entry name" value="AON_synthase_class-II"/>
</dbReference>
<dbReference type="GO" id="GO:0004758">
    <property type="term" value="F:serine C-palmitoyltransferase activity"/>
    <property type="evidence" value="ECO:0007669"/>
    <property type="project" value="TreeGrafter"/>
</dbReference>
<dbReference type="HOGENOM" id="CLU_2109327_0_0_1"/>
<evidence type="ECO:0000256" key="3">
    <source>
        <dbReference type="SAM" id="MobiDB-lite"/>
    </source>
</evidence>
<evidence type="ECO:0000256" key="2">
    <source>
        <dbReference type="ARBA" id="ARBA00022679"/>
    </source>
</evidence>
<accession>A0A0D0CEE1</accession>
<organism evidence="4 5">
    <name type="scientific">Collybiopsis luxurians FD-317 M1</name>
    <dbReference type="NCBI Taxonomy" id="944289"/>
    <lineage>
        <taxon>Eukaryota</taxon>
        <taxon>Fungi</taxon>
        <taxon>Dikarya</taxon>
        <taxon>Basidiomycota</taxon>
        <taxon>Agaricomycotina</taxon>
        <taxon>Agaricomycetes</taxon>
        <taxon>Agaricomycetidae</taxon>
        <taxon>Agaricales</taxon>
        <taxon>Marasmiineae</taxon>
        <taxon>Omphalotaceae</taxon>
        <taxon>Collybiopsis</taxon>
        <taxon>Collybiopsis luxurians</taxon>
    </lineage>
</organism>
<sequence>MKRYGVSSSGSRLKGGASDLHTFTETLVAKFVGMDAAVISSMGFATNSTFIPAMVSKGCLGISDELNRASIRFSVRSSGARVWMFKHNDMKALAGGYQSGTAQGTSAMEEDSYYR</sequence>
<evidence type="ECO:0000256" key="1">
    <source>
        <dbReference type="ARBA" id="ARBA00001933"/>
    </source>
</evidence>
<dbReference type="GO" id="GO:0046513">
    <property type="term" value="P:ceramide biosynthetic process"/>
    <property type="evidence" value="ECO:0007669"/>
    <property type="project" value="TreeGrafter"/>
</dbReference>
<gene>
    <name evidence="4" type="ORF">GYMLUDRAFT_938171</name>
</gene>
<evidence type="ECO:0000313" key="4">
    <source>
        <dbReference type="EMBL" id="KIK53348.1"/>
    </source>
</evidence>
<evidence type="ECO:0000313" key="5">
    <source>
        <dbReference type="Proteomes" id="UP000053593"/>
    </source>
</evidence>
<feature type="region of interest" description="Disordered" evidence="3">
    <location>
        <begin position="96"/>
        <end position="115"/>
    </location>
</feature>
<dbReference type="InterPro" id="IPR015421">
    <property type="entry name" value="PyrdxlP-dep_Trfase_major"/>
</dbReference>
<reference evidence="4 5" key="1">
    <citation type="submission" date="2014-04" db="EMBL/GenBank/DDBJ databases">
        <title>Evolutionary Origins and Diversification of the Mycorrhizal Mutualists.</title>
        <authorList>
            <consortium name="DOE Joint Genome Institute"/>
            <consortium name="Mycorrhizal Genomics Consortium"/>
            <person name="Kohler A."/>
            <person name="Kuo A."/>
            <person name="Nagy L.G."/>
            <person name="Floudas D."/>
            <person name="Copeland A."/>
            <person name="Barry K.W."/>
            <person name="Cichocki N."/>
            <person name="Veneault-Fourrey C."/>
            <person name="LaButti K."/>
            <person name="Lindquist E.A."/>
            <person name="Lipzen A."/>
            <person name="Lundell T."/>
            <person name="Morin E."/>
            <person name="Murat C."/>
            <person name="Riley R."/>
            <person name="Ohm R."/>
            <person name="Sun H."/>
            <person name="Tunlid A."/>
            <person name="Henrissat B."/>
            <person name="Grigoriev I.V."/>
            <person name="Hibbett D.S."/>
            <person name="Martin F."/>
        </authorList>
    </citation>
    <scope>NUCLEOTIDE SEQUENCE [LARGE SCALE GENOMIC DNA]</scope>
    <source>
        <strain evidence="4 5">FD-317 M1</strain>
    </source>
</reference>
<dbReference type="GO" id="GO:0046512">
    <property type="term" value="P:sphingosine biosynthetic process"/>
    <property type="evidence" value="ECO:0007669"/>
    <property type="project" value="TreeGrafter"/>
</dbReference>
<dbReference type="PANTHER" id="PTHR13693">
    <property type="entry name" value="CLASS II AMINOTRANSFERASE/8-AMINO-7-OXONONANOATE SYNTHASE"/>
    <property type="match status" value="1"/>
</dbReference>
<dbReference type="GO" id="GO:0016020">
    <property type="term" value="C:membrane"/>
    <property type="evidence" value="ECO:0007669"/>
    <property type="project" value="GOC"/>
</dbReference>